<organism evidence="9 10">
    <name type="scientific">Emiliania huxleyi (strain CCMP1516)</name>
    <dbReference type="NCBI Taxonomy" id="280463"/>
    <lineage>
        <taxon>Eukaryota</taxon>
        <taxon>Haptista</taxon>
        <taxon>Haptophyta</taxon>
        <taxon>Prymnesiophyceae</taxon>
        <taxon>Isochrysidales</taxon>
        <taxon>Noelaerhabdaceae</taxon>
        <taxon>Emiliania</taxon>
    </lineage>
</organism>
<keyword evidence="7" id="KW-0472">Membrane</keyword>
<evidence type="ECO:0000313" key="10">
    <source>
        <dbReference type="Proteomes" id="UP000013827"/>
    </source>
</evidence>
<dbReference type="Gene3D" id="2.60.120.620">
    <property type="entry name" value="q2cbj1_9rhob like domain"/>
    <property type="match status" value="1"/>
</dbReference>
<dbReference type="SUPFAM" id="SSF51197">
    <property type="entry name" value="Clavaminate synthase-like"/>
    <property type="match status" value="1"/>
</dbReference>
<evidence type="ECO:0000313" key="9">
    <source>
        <dbReference type="EnsemblProtists" id="EOD08259"/>
    </source>
</evidence>
<feature type="compositionally biased region" description="Low complexity" evidence="6">
    <location>
        <begin position="569"/>
        <end position="584"/>
    </location>
</feature>
<dbReference type="GO" id="GO:0051213">
    <property type="term" value="F:dioxygenase activity"/>
    <property type="evidence" value="ECO:0007669"/>
    <property type="project" value="UniProtKB-KW"/>
</dbReference>
<sequence length="1005" mass="108052">MHTRDALIAGHSVVLLQLASRKECSSLRREASSFAADERKQMSESKHALDANHPHAHPEVIRRPATVVLGPEGRRLCDQLLLRGLRKCEELLPAVVPALLGDSAAGSESCFDNPRLTFTGESLVGAPTGEPAINVYTAGGFFTPHRDLQSLTILLPLSDGGDAFAGGGTAFWAAATADGPPAFVLTPPAGTALLFGGMVMHAGMPVDAGERVVFVASFSPAPPLVAAWKALRRALPAGTFDFLRDWPEDWRERRSGESGRSTARQQRAAQRGHYAVKRKNTETAGGPSSNHAAAALEGLSVLFALLLFAGILLYHIPLALRRRRMRHRDIAKRRAHLESLWCGECSARRLRRAVRADFEAEVRGLSAGRPGALARRRCSLSLGPDVWQLILEQTSVLSPALRSVAGCSKAMAGLAQDRLRLFLRESGAGGAHFDETLPIARPLPAALAPFVRLHAHAVRWTMRARFLAIETLITRLVHWGRGLDALREMLDEPDAAHRPRSRMRTLAHRAAFEQWLCNAGVCEAAREGGRLLLDEYLPDASRTADVDELWRRVLLDSPPPPPPPPPPQQQQQQQQQQQLARAGGGARLAAGRGFALPERAAWRAAGHAHLLAMWAKAAEEGRLVCGAVALLAALRRAHAAPPFQGESEPGSEGRPWLRVYQASDADPLTLSCVQYAAVLVARSFDQGLHSLRITSEELRGMAAEHDELRSVAPAMGGVVAVFHTAALCRAPPATEAPQMSVGRLVVLLTPSAIVGAKAMVVACVASEALGGGRVVVVGLRTGGGGAALPARGSDGGGGGAFVRCVRPEEVSLTRYIIKTVDEPSPQPPPSSLGAHGIGGRPAEEEDGLPFRESYARARYVLWGEEAARPPSSRPLSEWVEEEGAAFGRTNAWARLLAWQAAGAWEATLETDATGAERSALLSEGTHYLSDSCSAAGSERLGGGAARCPPDIARFEAEVEVLAARLLRLVQPTRRDPGSESKFLEEMTDARRWLCCGWTEYLQGRW</sequence>
<feature type="region of interest" description="Disordered" evidence="6">
    <location>
        <begin position="252"/>
        <end position="290"/>
    </location>
</feature>
<reference evidence="10" key="1">
    <citation type="journal article" date="2013" name="Nature">
        <title>Pan genome of the phytoplankton Emiliania underpins its global distribution.</title>
        <authorList>
            <person name="Read B.A."/>
            <person name="Kegel J."/>
            <person name="Klute M.J."/>
            <person name="Kuo A."/>
            <person name="Lefebvre S.C."/>
            <person name="Maumus F."/>
            <person name="Mayer C."/>
            <person name="Miller J."/>
            <person name="Monier A."/>
            <person name="Salamov A."/>
            <person name="Young J."/>
            <person name="Aguilar M."/>
            <person name="Claverie J.M."/>
            <person name="Frickenhaus S."/>
            <person name="Gonzalez K."/>
            <person name="Herman E.K."/>
            <person name="Lin Y.C."/>
            <person name="Napier J."/>
            <person name="Ogata H."/>
            <person name="Sarno A.F."/>
            <person name="Shmutz J."/>
            <person name="Schroeder D."/>
            <person name="de Vargas C."/>
            <person name="Verret F."/>
            <person name="von Dassow P."/>
            <person name="Valentin K."/>
            <person name="Van de Peer Y."/>
            <person name="Wheeler G."/>
            <person name="Dacks J.B."/>
            <person name="Delwiche C.F."/>
            <person name="Dyhrman S.T."/>
            <person name="Glockner G."/>
            <person name="John U."/>
            <person name="Richards T."/>
            <person name="Worden A.Z."/>
            <person name="Zhang X."/>
            <person name="Grigoriev I.V."/>
            <person name="Allen A.E."/>
            <person name="Bidle K."/>
            <person name="Borodovsky M."/>
            <person name="Bowler C."/>
            <person name="Brownlee C."/>
            <person name="Cock J.M."/>
            <person name="Elias M."/>
            <person name="Gladyshev V.N."/>
            <person name="Groth M."/>
            <person name="Guda C."/>
            <person name="Hadaegh A."/>
            <person name="Iglesias-Rodriguez M.D."/>
            <person name="Jenkins J."/>
            <person name="Jones B.M."/>
            <person name="Lawson T."/>
            <person name="Leese F."/>
            <person name="Lindquist E."/>
            <person name="Lobanov A."/>
            <person name="Lomsadze A."/>
            <person name="Malik S.B."/>
            <person name="Marsh M.E."/>
            <person name="Mackinder L."/>
            <person name="Mock T."/>
            <person name="Mueller-Roeber B."/>
            <person name="Pagarete A."/>
            <person name="Parker M."/>
            <person name="Probert I."/>
            <person name="Quesneville H."/>
            <person name="Raines C."/>
            <person name="Rensing S.A."/>
            <person name="Riano-Pachon D.M."/>
            <person name="Richier S."/>
            <person name="Rokitta S."/>
            <person name="Shiraiwa Y."/>
            <person name="Soanes D.M."/>
            <person name="van der Giezen M."/>
            <person name="Wahlund T.M."/>
            <person name="Williams B."/>
            <person name="Wilson W."/>
            <person name="Wolfe G."/>
            <person name="Wurch L.L."/>
        </authorList>
    </citation>
    <scope>NUCLEOTIDE SEQUENCE</scope>
</reference>
<evidence type="ECO:0000256" key="5">
    <source>
        <dbReference type="ARBA" id="ARBA00023004"/>
    </source>
</evidence>
<dbReference type="GO" id="GO:0016705">
    <property type="term" value="F:oxidoreductase activity, acting on paired donors, with incorporation or reduction of molecular oxygen"/>
    <property type="evidence" value="ECO:0007669"/>
    <property type="project" value="InterPro"/>
</dbReference>
<feature type="transmembrane region" description="Helical" evidence="7">
    <location>
        <begin position="298"/>
        <end position="320"/>
    </location>
</feature>
<dbReference type="InterPro" id="IPR005123">
    <property type="entry name" value="Oxoglu/Fe-dep_dioxygenase_dom"/>
</dbReference>
<dbReference type="Proteomes" id="UP000013827">
    <property type="component" value="Unassembled WGS sequence"/>
</dbReference>
<dbReference type="EnsemblProtists" id="EOD08259">
    <property type="protein sequence ID" value="EOD08259"/>
    <property type="gene ID" value="EMIHUDRAFT_459999"/>
</dbReference>
<dbReference type="PROSITE" id="PS51471">
    <property type="entry name" value="FE2OG_OXY"/>
    <property type="match status" value="1"/>
</dbReference>
<feature type="region of interest" description="Disordered" evidence="6">
    <location>
        <begin position="554"/>
        <end position="584"/>
    </location>
</feature>
<name>A0A0D3IAH4_EMIH1</name>
<feature type="domain" description="Fe2OG dioxygenase" evidence="8">
    <location>
        <begin position="127"/>
        <end position="222"/>
    </location>
</feature>
<dbReference type="SMART" id="SM00702">
    <property type="entry name" value="P4Hc"/>
    <property type="match status" value="1"/>
</dbReference>
<feature type="compositionally biased region" description="Pro residues" evidence="6">
    <location>
        <begin position="557"/>
        <end position="568"/>
    </location>
</feature>
<feature type="region of interest" description="Disordered" evidence="6">
    <location>
        <begin position="820"/>
        <end position="847"/>
    </location>
</feature>
<dbReference type="HOGENOM" id="CLU_298918_0_0_1"/>
<dbReference type="GO" id="GO:0005506">
    <property type="term" value="F:iron ion binding"/>
    <property type="evidence" value="ECO:0007669"/>
    <property type="project" value="InterPro"/>
</dbReference>
<keyword evidence="3" id="KW-0223">Dioxygenase</keyword>
<dbReference type="PaxDb" id="2903-EOD08259"/>
<dbReference type="GO" id="GO:0031418">
    <property type="term" value="F:L-ascorbic acid binding"/>
    <property type="evidence" value="ECO:0007669"/>
    <property type="project" value="InterPro"/>
</dbReference>
<feature type="compositionally biased region" description="Low complexity" evidence="6">
    <location>
        <begin position="258"/>
        <end position="271"/>
    </location>
</feature>
<evidence type="ECO:0000259" key="8">
    <source>
        <dbReference type="PROSITE" id="PS51471"/>
    </source>
</evidence>
<dbReference type="InterPro" id="IPR006620">
    <property type="entry name" value="Pro_4_hyd_alph"/>
</dbReference>
<feature type="compositionally biased region" description="Basic and acidic residues" evidence="6">
    <location>
        <begin position="35"/>
        <end position="62"/>
    </location>
</feature>
<keyword evidence="2" id="KW-0479">Metal-binding</keyword>
<evidence type="ECO:0000256" key="7">
    <source>
        <dbReference type="SAM" id="Phobius"/>
    </source>
</evidence>
<accession>A0A0D3IAH4</accession>
<evidence type="ECO:0000256" key="4">
    <source>
        <dbReference type="ARBA" id="ARBA00023002"/>
    </source>
</evidence>
<keyword evidence="10" id="KW-1185">Reference proteome</keyword>
<keyword evidence="7" id="KW-1133">Transmembrane helix</keyword>
<dbReference type="RefSeq" id="XP_005760688.1">
    <property type="nucleotide sequence ID" value="XM_005760631.1"/>
</dbReference>
<dbReference type="KEGG" id="ehx:EMIHUDRAFT_459999"/>
<comment type="cofactor">
    <cofactor evidence="1">
        <name>L-ascorbate</name>
        <dbReference type="ChEBI" id="CHEBI:38290"/>
    </cofactor>
</comment>
<evidence type="ECO:0000256" key="2">
    <source>
        <dbReference type="ARBA" id="ARBA00022723"/>
    </source>
</evidence>
<evidence type="ECO:0000256" key="3">
    <source>
        <dbReference type="ARBA" id="ARBA00022964"/>
    </source>
</evidence>
<reference evidence="9" key="2">
    <citation type="submission" date="2024-10" db="UniProtKB">
        <authorList>
            <consortium name="EnsemblProtists"/>
        </authorList>
    </citation>
    <scope>IDENTIFICATION</scope>
</reference>
<evidence type="ECO:0000256" key="6">
    <source>
        <dbReference type="SAM" id="MobiDB-lite"/>
    </source>
</evidence>
<proteinExistence type="predicted"/>
<protein>
    <recommendedName>
        <fullName evidence="8">Fe2OG dioxygenase domain-containing protein</fullName>
    </recommendedName>
</protein>
<evidence type="ECO:0000256" key="1">
    <source>
        <dbReference type="ARBA" id="ARBA00001961"/>
    </source>
</evidence>
<dbReference type="GeneID" id="17254413"/>
<keyword evidence="4" id="KW-0560">Oxidoreductase</keyword>
<feature type="region of interest" description="Disordered" evidence="6">
    <location>
        <begin position="35"/>
        <end position="63"/>
    </location>
</feature>
<keyword evidence="7" id="KW-0812">Transmembrane</keyword>
<dbReference type="AlphaFoldDB" id="A0A0D3IAH4"/>
<keyword evidence="5" id="KW-0408">Iron</keyword>